<dbReference type="PRINTS" id="PR00344">
    <property type="entry name" value="BCTRLSENSOR"/>
</dbReference>
<protein>
    <recommendedName>
        <fullName evidence="2">histidine kinase</fullName>
        <ecNumber evidence="2">2.7.13.3</ecNumber>
    </recommendedName>
</protein>
<feature type="compositionally biased region" description="Low complexity" evidence="6">
    <location>
        <begin position="141"/>
        <end position="194"/>
    </location>
</feature>
<dbReference type="InterPro" id="IPR008207">
    <property type="entry name" value="Sig_transdc_His_kin_Hpt_dom"/>
</dbReference>
<dbReference type="Pfam" id="PF01584">
    <property type="entry name" value="CheW"/>
    <property type="match status" value="1"/>
</dbReference>
<dbReference type="Pfam" id="PF02895">
    <property type="entry name" value="H-kinase_dim"/>
    <property type="match status" value="1"/>
</dbReference>
<dbReference type="Pfam" id="PF01627">
    <property type="entry name" value="Hpt"/>
    <property type="match status" value="1"/>
</dbReference>
<evidence type="ECO:0000256" key="2">
    <source>
        <dbReference type="ARBA" id="ARBA00012438"/>
    </source>
</evidence>
<reference evidence="10" key="1">
    <citation type="submission" date="2018-06" db="EMBL/GenBank/DDBJ databases">
        <authorList>
            <person name="Zhirakovskaya E."/>
        </authorList>
    </citation>
    <scope>NUCLEOTIDE SEQUENCE</scope>
</reference>
<dbReference type="InterPro" id="IPR036641">
    <property type="entry name" value="HPT_dom_sf"/>
</dbReference>
<dbReference type="InterPro" id="IPR004105">
    <property type="entry name" value="CheA-like_dim"/>
</dbReference>
<dbReference type="SMART" id="SM00260">
    <property type="entry name" value="CheW"/>
    <property type="match status" value="1"/>
</dbReference>
<dbReference type="EC" id="2.7.13.3" evidence="2"/>
<evidence type="ECO:0000259" key="7">
    <source>
        <dbReference type="PROSITE" id="PS50109"/>
    </source>
</evidence>
<dbReference type="Gene3D" id="3.30.565.10">
    <property type="entry name" value="Histidine kinase-like ATPase, C-terminal domain"/>
    <property type="match status" value="1"/>
</dbReference>
<dbReference type="GO" id="GO:0006935">
    <property type="term" value="P:chemotaxis"/>
    <property type="evidence" value="ECO:0007669"/>
    <property type="project" value="InterPro"/>
</dbReference>
<dbReference type="CDD" id="cd00731">
    <property type="entry name" value="CheA_reg"/>
    <property type="match status" value="1"/>
</dbReference>
<keyword evidence="3" id="KW-0597">Phosphoprotein</keyword>
<dbReference type="InterPro" id="IPR002545">
    <property type="entry name" value="CheW-lke_dom"/>
</dbReference>
<proteinExistence type="predicted"/>
<evidence type="ECO:0000256" key="1">
    <source>
        <dbReference type="ARBA" id="ARBA00000085"/>
    </source>
</evidence>
<feature type="region of interest" description="Disordered" evidence="6">
    <location>
        <begin position="141"/>
        <end position="205"/>
    </location>
</feature>
<evidence type="ECO:0000256" key="5">
    <source>
        <dbReference type="ARBA" id="ARBA00022777"/>
    </source>
</evidence>
<dbReference type="EMBL" id="UOEZ01000004">
    <property type="protein sequence ID" value="VAW34586.1"/>
    <property type="molecule type" value="Genomic_DNA"/>
</dbReference>
<dbReference type="SUPFAM" id="SSF47226">
    <property type="entry name" value="Histidine-containing phosphotransfer domain, HPT domain"/>
    <property type="match status" value="1"/>
</dbReference>
<keyword evidence="5 10" id="KW-0418">Kinase</keyword>
<dbReference type="InterPro" id="IPR003594">
    <property type="entry name" value="HATPase_dom"/>
</dbReference>
<dbReference type="Gene3D" id="2.30.30.40">
    <property type="entry name" value="SH3 Domains"/>
    <property type="match status" value="1"/>
</dbReference>
<dbReference type="GO" id="GO:0005737">
    <property type="term" value="C:cytoplasm"/>
    <property type="evidence" value="ECO:0007669"/>
    <property type="project" value="InterPro"/>
</dbReference>
<organism evidence="10">
    <name type="scientific">hydrothermal vent metagenome</name>
    <dbReference type="NCBI Taxonomy" id="652676"/>
    <lineage>
        <taxon>unclassified sequences</taxon>
        <taxon>metagenomes</taxon>
        <taxon>ecological metagenomes</taxon>
    </lineage>
</organism>
<dbReference type="PROSITE" id="PS50109">
    <property type="entry name" value="HIS_KIN"/>
    <property type="match status" value="1"/>
</dbReference>
<evidence type="ECO:0000256" key="4">
    <source>
        <dbReference type="ARBA" id="ARBA00022679"/>
    </source>
</evidence>
<dbReference type="CDD" id="cd16916">
    <property type="entry name" value="HATPase_CheA-like"/>
    <property type="match status" value="1"/>
</dbReference>
<dbReference type="SMART" id="SM00073">
    <property type="entry name" value="HPT"/>
    <property type="match status" value="1"/>
</dbReference>
<dbReference type="PANTHER" id="PTHR43395:SF1">
    <property type="entry name" value="CHEMOTAXIS PROTEIN CHEA"/>
    <property type="match status" value="1"/>
</dbReference>
<dbReference type="SUPFAM" id="SSF55874">
    <property type="entry name" value="ATPase domain of HSP90 chaperone/DNA topoisomerase II/histidine kinase"/>
    <property type="match status" value="1"/>
</dbReference>
<evidence type="ECO:0000256" key="3">
    <source>
        <dbReference type="ARBA" id="ARBA00022553"/>
    </source>
</evidence>
<evidence type="ECO:0000256" key="6">
    <source>
        <dbReference type="SAM" id="MobiDB-lite"/>
    </source>
</evidence>
<dbReference type="SMART" id="SM01231">
    <property type="entry name" value="H-kinase_dim"/>
    <property type="match status" value="1"/>
</dbReference>
<accession>A0A3B0VQT4</accession>
<dbReference type="InterPro" id="IPR036097">
    <property type="entry name" value="HisK_dim/P_sf"/>
</dbReference>
<dbReference type="GO" id="GO:0000155">
    <property type="term" value="F:phosphorelay sensor kinase activity"/>
    <property type="evidence" value="ECO:0007669"/>
    <property type="project" value="InterPro"/>
</dbReference>
<dbReference type="InterPro" id="IPR051315">
    <property type="entry name" value="Bact_Chemotaxis_CheA"/>
</dbReference>
<gene>
    <name evidence="10" type="ORF">MNBD_DELTA02-801</name>
</gene>
<dbReference type="InterPro" id="IPR036061">
    <property type="entry name" value="CheW-like_dom_sf"/>
</dbReference>
<dbReference type="Gene3D" id="1.10.287.560">
    <property type="entry name" value="Histidine kinase CheA-like, homodimeric domain"/>
    <property type="match status" value="1"/>
</dbReference>
<feature type="domain" description="CheW-like" evidence="8">
    <location>
        <begin position="466"/>
        <end position="601"/>
    </location>
</feature>
<dbReference type="AlphaFoldDB" id="A0A3B0VQT4"/>
<comment type="catalytic activity">
    <reaction evidence="1">
        <text>ATP + protein L-histidine = ADP + protein N-phospho-L-histidine.</text>
        <dbReference type="EC" id="2.7.13.3"/>
    </reaction>
</comment>
<name>A0A3B0VQT4_9ZZZZ</name>
<dbReference type="InterPro" id="IPR005467">
    <property type="entry name" value="His_kinase_dom"/>
</dbReference>
<keyword evidence="4" id="KW-0808">Transferase</keyword>
<dbReference type="SUPFAM" id="SSF50341">
    <property type="entry name" value="CheW-like"/>
    <property type="match status" value="1"/>
</dbReference>
<dbReference type="SMART" id="SM00387">
    <property type="entry name" value="HATPase_c"/>
    <property type="match status" value="1"/>
</dbReference>
<dbReference type="FunFam" id="2.30.30.40:FF:000048">
    <property type="entry name" value="Chemotaxis protein CheA, putative"/>
    <property type="match status" value="1"/>
</dbReference>
<dbReference type="PROSITE" id="PS50851">
    <property type="entry name" value="CHEW"/>
    <property type="match status" value="1"/>
</dbReference>
<dbReference type="InterPro" id="IPR037006">
    <property type="entry name" value="CheA-like_homodim_sf"/>
</dbReference>
<dbReference type="FunFam" id="3.30.565.10:FF:000016">
    <property type="entry name" value="Chemotaxis protein CheA, putative"/>
    <property type="match status" value="1"/>
</dbReference>
<evidence type="ECO:0000259" key="8">
    <source>
        <dbReference type="PROSITE" id="PS50851"/>
    </source>
</evidence>
<feature type="domain" description="Histidine kinase" evidence="7">
    <location>
        <begin position="219"/>
        <end position="464"/>
    </location>
</feature>
<dbReference type="InterPro" id="IPR036890">
    <property type="entry name" value="HATPase_C_sf"/>
</dbReference>
<sequence length="612" mass="66665">MEGMEGMEGMEEIVQDFIVESSEALDTLEQKFLELEESPEDSELLNDVFRTIHTVKGAAGFLAFEQTVEVAHITEDILNRLRKGDMKLSSDIMDAILQSVDMLKLLLKSIEENMKEDKMDVVPVVSRLRELLDVSVAGGATAAPKPAAPVEEPAASEPAVPAEEPAAPTSSAPTEEPAAPKPAAAAPEKTPAPADTSAAKKAPAKDKEYNIRVDISRLDAVMDLVGELVLARNRLDRIDSRMIEEDHENELVMQLDEAVGQLSLATSDLQLAVMKMRMQPVSKVFNKFPRMVRDLAKTNGKVIDLVIKGEQTEVDKSVIEEIADPLVHIIRNSVDHGIESIDERLGGGKPGKGTITLMAYQEGRNIYITIEDDGKGIDPEAIKASALKKGLITEADVKKFTDREAWDLIFMPGFSTAAQVTDISGRGVGMDVVRTNIMRINGTVLVDSKVGKGTKITFRLPLTLAIINALNVESSGELYAIPLTTVMENMRVHKDQIKMINGKKMVNIRDSVLPVVNLDDLVGTGCSEKEEGEWMYLVIVEIGDRRFGMLVDKLHGQEEIVMKSMGEYLKGTAGIAGACVTGDGKVILILDMGGLVEVMKTKHSIEGDPVRS</sequence>
<dbReference type="PROSITE" id="PS50894">
    <property type="entry name" value="HPT"/>
    <property type="match status" value="1"/>
</dbReference>
<evidence type="ECO:0000313" key="10">
    <source>
        <dbReference type="EMBL" id="VAW34586.1"/>
    </source>
</evidence>
<dbReference type="Pfam" id="PF02518">
    <property type="entry name" value="HATPase_c"/>
    <property type="match status" value="1"/>
</dbReference>
<dbReference type="CDD" id="cd00088">
    <property type="entry name" value="HPT"/>
    <property type="match status" value="1"/>
</dbReference>
<dbReference type="PANTHER" id="PTHR43395">
    <property type="entry name" value="SENSOR HISTIDINE KINASE CHEA"/>
    <property type="match status" value="1"/>
</dbReference>
<dbReference type="Gene3D" id="1.20.120.160">
    <property type="entry name" value="HPT domain"/>
    <property type="match status" value="1"/>
</dbReference>
<dbReference type="SUPFAM" id="SSF47384">
    <property type="entry name" value="Homodimeric domain of signal transducing histidine kinase"/>
    <property type="match status" value="1"/>
</dbReference>
<feature type="domain" description="HPt" evidence="9">
    <location>
        <begin position="6"/>
        <end position="110"/>
    </location>
</feature>
<evidence type="ECO:0000259" key="9">
    <source>
        <dbReference type="PROSITE" id="PS50894"/>
    </source>
</evidence>
<dbReference type="InterPro" id="IPR004358">
    <property type="entry name" value="Sig_transdc_His_kin-like_C"/>
</dbReference>